<name>A0A517WUY6_9PLAN</name>
<evidence type="ECO:0000313" key="3">
    <source>
        <dbReference type="Proteomes" id="UP000318384"/>
    </source>
</evidence>
<reference evidence="2 3" key="1">
    <citation type="submission" date="2019-03" db="EMBL/GenBank/DDBJ databases">
        <title>Deep-cultivation of Planctomycetes and their phenomic and genomic characterization uncovers novel biology.</title>
        <authorList>
            <person name="Wiegand S."/>
            <person name="Jogler M."/>
            <person name="Boedeker C."/>
            <person name="Pinto D."/>
            <person name="Vollmers J."/>
            <person name="Rivas-Marin E."/>
            <person name="Kohn T."/>
            <person name="Peeters S.H."/>
            <person name="Heuer A."/>
            <person name="Rast P."/>
            <person name="Oberbeckmann S."/>
            <person name="Bunk B."/>
            <person name="Jeske O."/>
            <person name="Meyerdierks A."/>
            <person name="Storesund J.E."/>
            <person name="Kallscheuer N."/>
            <person name="Luecker S."/>
            <person name="Lage O.M."/>
            <person name="Pohl T."/>
            <person name="Merkel B.J."/>
            <person name="Hornburger P."/>
            <person name="Mueller R.-W."/>
            <person name="Bruemmer F."/>
            <person name="Labrenz M."/>
            <person name="Spormann A.M."/>
            <person name="Op den Camp H."/>
            <person name="Overmann J."/>
            <person name="Amann R."/>
            <person name="Jetten M.S.M."/>
            <person name="Mascher T."/>
            <person name="Medema M.H."/>
            <person name="Devos D.P."/>
            <person name="Kaster A.-K."/>
            <person name="Ovreas L."/>
            <person name="Rohde M."/>
            <person name="Galperin M.Y."/>
            <person name="Jogler C."/>
        </authorList>
    </citation>
    <scope>NUCLEOTIDE SEQUENCE [LARGE SCALE GENOMIC DNA]</scope>
    <source>
        <strain evidence="2 3">V202</strain>
    </source>
</reference>
<protein>
    <submittedName>
        <fullName evidence="2">Uncharacterized protein</fullName>
    </submittedName>
</protein>
<evidence type="ECO:0000256" key="1">
    <source>
        <dbReference type="SAM" id="MobiDB-lite"/>
    </source>
</evidence>
<proteinExistence type="predicted"/>
<sequence>MGRPAARHPYRFTLTLASRKIIPTPQHKTHQPHGLTRGSAPTNHV</sequence>
<evidence type="ECO:0000313" key="2">
    <source>
        <dbReference type="EMBL" id="QDU09038.1"/>
    </source>
</evidence>
<organism evidence="2 3">
    <name type="scientific">Gimesia aquarii</name>
    <dbReference type="NCBI Taxonomy" id="2527964"/>
    <lineage>
        <taxon>Bacteria</taxon>
        <taxon>Pseudomonadati</taxon>
        <taxon>Planctomycetota</taxon>
        <taxon>Planctomycetia</taxon>
        <taxon>Planctomycetales</taxon>
        <taxon>Planctomycetaceae</taxon>
        <taxon>Gimesia</taxon>
    </lineage>
</organism>
<gene>
    <name evidence="2" type="ORF">V202x_24090</name>
</gene>
<feature type="region of interest" description="Disordered" evidence="1">
    <location>
        <begin position="21"/>
        <end position="45"/>
    </location>
</feature>
<dbReference type="Proteomes" id="UP000318384">
    <property type="component" value="Chromosome"/>
</dbReference>
<dbReference type="AlphaFoldDB" id="A0A517WUY6"/>
<keyword evidence="3" id="KW-1185">Reference proteome</keyword>
<accession>A0A517WUY6</accession>
<dbReference type="EMBL" id="CP037422">
    <property type="protein sequence ID" value="QDU09038.1"/>
    <property type="molecule type" value="Genomic_DNA"/>
</dbReference>